<evidence type="ECO:0000256" key="2">
    <source>
        <dbReference type="SAM" id="Phobius"/>
    </source>
</evidence>
<dbReference type="AlphaFoldDB" id="A0A6P2D940"/>
<dbReference type="EMBL" id="LR593886">
    <property type="protein sequence ID" value="VTR96022.1"/>
    <property type="molecule type" value="Genomic_DNA"/>
</dbReference>
<evidence type="ECO:0000313" key="4">
    <source>
        <dbReference type="Proteomes" id="UP000464178"/>
    </source>
</evidence>
<organism evidence="3 4">
    <name type="scientific">Gemmata massiliana</name>
    <dbReference type="NCBI Taxonomy" id="1210884"/>
    <lineage>
        <taxon>Bacteria</taxon>
        <taxon>Pseudomonadati</taxon>
        <taxon>Planctomycetota</taxon>
        <taxon>Planctomycetia</taxon>
        <taxon>Gemmatales</taxon>
        <taxon>Gemmataceae</taxon>
        <taxon>Gemmata</taxon>
    </lineage>
</organism>
<name>A0A6P2D940_9BACT</name>
<dbReference type="Proteomes" id="UP000464178">
    <property type="component" value="Chromosome"/>
</dbReference>
<dbReference type="RefSeq" id="WP_162670364.1">
    <property type="nucleotide sequence ID" value="NZ_LR593886.1"/>
</dbReference>
<feature type="region of interest" description="Disordered" evidence="1">
    <location>
        <begin position="54"/>
        <end position="81"/>
    </location>
</feature>
<evidence type="ECO:0000313" key="3">
    <source>
        <dbReference type="EMBL" id="VTR96022.1"/>
    </source>
</evidence>
<gene>
    <name evidence="3" type="ORF">SOIL9_16920</name>
</gene>
<dbReference type="KEGG" id="gms:SOIL9_16920"/>
<keyword evidence="2" id="KW-0812">Transmembrane</keyword>
<protein>
    <submittedName>
        <fullName evidence="3">Uncharacterized protein</fullName>
    </submittedName>
</protein>
<evidence type="ECO:0000256" key="1">
    <source>
        <dbReference type="SAM" id="MobiDB-lite"/>
    </source>
</evidence>
<reference evidence="3 4" key="1">
    <citation type="submission" date="2019-05" db="EMBL/GenBank/DDBJ databases">
        <authorList>
            <consortium name="Science for Life Laboratories"/>
        </authorList>
    </citation>
    <scope>NUCLEOTIDE SEQUENCE [LARGE SCALE GENOMIC DNA]</scope>
    <source>
        <strain evidence="3">Soil9</strain>
    </source>
</reference>
<keyword evidence="2" id="KW-0472">Membrane</keyword>
<accession>A0A6P2D940</accession>
<proteinExistence type="predicted"/>
<sequence length="81" mass="9171">MLNPIYLALALFAGELVALAIVVALCRRTRRYMLETRGNAAYVRIWRHEANNRAKAHDERPATIPFTRPKPLRIADRGDGA</sequence>
<keyword evidence="2" id="KW-1133">Transmembrane helix</keyword>
<feature type="transmembrane region" description="Helical" evidence="2">
    <location>
        <begin position="6"/>
        <end position="26"/>
    </location>
</feature>
<keyword evidence="4" id="KW-1185">Reference proteome</keyword>